<evidence type="ECO:0008006" key="2">
    <source>
        <dbReference type="Google" id="ProtNLM"/>
    </source>
</evidence>
<name>A0A382Z3X1_9ZZZZ</name>
<dbReference type="PANTHER" id="PTHR22642:SF2">
    <property type="entry name" value="PROTEIN LONG AFTER FAR-RED 3"/>
    <property type="match status" value="1"/>
</dbReference>
<dbReference type="EMBL" id="UINC01180836">
    <property type="protein sequence ID" value="SVD90227.1"/>
    <property type="molecule type" value="Genomic_DNA"/>
</dbReference>
<evidence type="ECO:0000313" key="1">
    <source>
        <dbReference type="EMBL" id="SVD90227.1"/>
    </source>
</evidence>
<dbReference type="PROSITE" id="PS51257">
    <property type="entry name" value="PROKAR_LIPOPROTEIN"/>
    <property type="match status" value="1"/>
</dbReference>
<reference evidence="1" key="1">
    <citation type="submission" date="2018-05" db="EMBL/GenBank/DDBJ databases">
        <authorList>
            <person name="Lanie J.A."/>
            <person name="Ng W.-L."/>
            <person name="Kazmierczak K.M."/>
            <person name="Andrzejewski T.M."/>
            <person name="Davidsen T.M."/>
            <person name="Wayne K.J."/>
            <person name="Tettelin H."/>
            <person name="Glass J.I."/>
            <person name="Rusch D."/>
            <person name="Podicherti R."/>
            <person name="Tsui H.-C.T."/>
            <person name="Winkler M.E."/>
        </authorList>
    </citation>
    <scope>NUCLEOTIDE SEQUENCE</scope>
</reference>
<organism evidence="1">
    <name type="scientific">marine metagenome</name>
    <dbReference type="NCBI Taxonomy" id="408172"/>
    <lineage>
        <taxon>unclassified sequences</taxon>
        <taxon>metagenomes</taxon>
        <taxon>ecological metagenomes</taxon>
    </lineage>
</organism>
<dbReference type="Gene3D" id="2.30.40.10">
    <property type="entry name" value="Urease, subunit C, domain 1"/>
    <property type="match status" value="1"/>
</dbReference>
<feature type="non-terminal residue" evidence="1">
    <location>
        <position position="93"/>
    </location>
</feature>
<dbReference type="PANTHER" id="PTHR22642">
    <property type="entry name" value="IMIDAZOLONEPROPIONASE"/>
    <property type="match status" value="1"/>
</dbReference>
<dbReference type="GO" id="GO:0016810">
    <property type="term" value="F:hydrolase activity, acting on carbon-nitrogen (but not peptide) bonds"/>
    <property type="evidence" value="ECO:0007669"/>
    <property type="project" value="InterPro"/>
</dbReference>
<dbReference type="AlphaFoldDB" id="A0A382Z3X1"/>
<accession>A0A382Z3X1</accession>
<protein>
    <recommendedName>
        <fullName evidence="2">Amidohydrolase 3 domain-containing protein</fullName>
    </recommendedName>
</protein>
<dbReference type="InterPro" id="IPR011059">
    <property type="entry name" value="Metal-dep_hydrolase_composite"/>
</dbReference>
<sequence length="93" mass="10111">MGKRFLIFLLSNLLISACTSKDQQPLVADRVLTNGKIFTVDDTQPWAEAVAIQGKRFIYVGENTGAQAFVGPETTTYNLDGKLVIPGLVDAHT</sequence>
<proteinExistence type="predicted"/>
<dbReference type="SUPFAM" id="SSF51338">
    <property type="entry name" value="Composite domain of metallo-dependent hydrolases"/>
    <property type="match status" value="1"/>
</dbReference>
<gene>
    <name evidence="1" type="ORF">METZ01_LOCUS443081</name>
</gene>